<dbReference type="GO" id="GO:0000287">
    <property type="term" value="F:magnesium ion binding"/>
    <property type="evidence" value="ECO:0007669"/>
    <property type="project" value="UniProtKB-UniRule"/>
</dbReference>
<proteinExistence type="inferred from homology"/>
<evidence type="ECO:0000256" key="14">
    <source>
        <dbReference type="ARBA" id="ARBA00079807"/>
    </source>
</evidence>
<dbReference type="InterPro" id="IPR050054">
    <property type="entry name" value="UPRTase/APRTase"/>
</dbReference>
<evidence type="ECO:0000313" key="19">
    <source>
        <dbReference type="Proteomes" id="UP000054639"/>
    </source>
</evidence>
<dbReference type="UniPathway" id="UPA00574">
    <property type="reaction ID" value="UER00636"/>
</dbReference>
<dbReference type="OrthoDB" id="9781675at2"/>
<dbReference type="Proteomes" id="UP000054639">
    <property type="component" value="Unassembled WGS sequence"/>
</dbReference>
<evidence type="ECO:0000256" key="9">
    <source>
        <dbReference type="ARBA" id="ARBA00023134"/>
    </source>
</evidence>
<dbReference type="GO" id="GO:0005737">
    <property type="term" value="C:cytoplasm"/>
    <property type="evidence" value="ECO:0007669"/>
    <property type="project" value="UniProtKB-ARBA"/>
</dbReference>
<keyword evidence="4 15" id="KW-0021">Allosteric enzyme</keyword>
<dbReference type="RefSeq" id="WP_058475556.1">
    <property type="nucleotide sequence ID" value="NZ_CAAAIL010000012.1"/>
</dbReference>
<dbReference type="NCBIfam" id="TIGR01091">
    <property type="entry name" value="upp"/>
    <property type="match status" value="1"/>
</dbReference>
<evidence type="ECO:0000256" key="2">
    <source>
        <dbReference type="ARBA" id="ARBA00009516"/>
    </source>
</evidence>
<evidence type="ECO:0000256" key="4">
    <source>
        <dbReference type="ARBA" id="ARBA00022533"/>
    </source>
</evidence>
<comment type="similarity">
    <text evidence="2 15">Belongs to the UPRTase family.</text>
</comment>
<feature type="binding site" evidence="15">
    <location>
        <position position="81"/>
    </location>
    <ligand>
        <name>5-phospho-alpha-D-ribose 1-diphosphate</name>
        <dbReference type="ChEBI" id="CHEBI:58017"/>
    </ligand>
</feature>
<evidence type="ECO:0000256" key="13">
    <source>
        <dbReference type="ARBA" id="ARBA00072146"/>
    </source>
</evidence>
<dbReference type="EC" id="2.4.2.9" evidence="3 15"/>
<dbReference type="CDD" id="cd06223">
    <property type="entry name" value="PRTases_typeI"/>
    <property type="match status" value="1"/>
</dbReference>
<dbReference type="PANTHER" id="PTHR32315:SF4">
    <property type="entry name" value="URACIL PHOSPHORIBOSYLTRANSFERASE, CHLOROPLASTIC"/>
    <property type="match status" value="1"/>
</dbReference>
<evidence type="ECO:0000313" key="17">
    <source>
        <dbReference type="EMBL" id="KTD42467.1"/>
    </source>
</evidence>
<feature type="domain" description="Phosphoribosyltransferase" evidence="16">
    <location>
        <begin position="8"/>
        <end position="210"/>
    </location>
</feature>
<evidence type="ECO:0000256" key="10">
    <source>
        <dbReference type="ARBA" id="ARBA00031082"/>
    </source>
</evidence>
<dbReference type="STRING" id="45072.Lqua_3445"/>
<evidence type="ECO:0000313" key="18">
    <source>
        <dbReference type="EMBL" id="STY17078.1"/>
    </source>
</evidence>
<reference evidence="17 19" key="1">
    <citation type="submission" date="2015-11" db="EMBL/GenBank/DDBJ databases">
        <title>Genomic analysis of 38 Legionella species identifies large and diverse effector repertoires.</title>
        <authorList>
            <person name="Burstein D."/>
            <person name="Amaro F."/>
            <person name="Zusman T."/>
            <person name="Lifshitz Z."/>
            <person name="Cohen O."/>
            <person name="Gilbert J.A."/>
            <person name="Pupko T."/>
            <person name="Shuman H.A."/>
            <person name="Segal G."/>
        </authorList>
    </citation>
    <scope>NUCLEOTIDE SEQUENCE [LARGE SCALE GENOMIC DNA]</scope>
    <source>
        <strain evidence="17 19">ATCC 49507</strain>
    </source>
</reference>
<organism evidence="18 20">
    <name type="scientific">Legionella quateirensis</name>
    <dbReference type="NCBI Taxonomy" id="45072"/>
    <lineage>
        <taxon>Bacteria</taxon>
        <taxon>Pseudomonadati</taxon>
        <taxon>Pseudomonadota</taxon>
        <taxon>Gammaproteobacteria</taxon>
        <taxon>Legionellales</taxon>
        <taxon>Legionellaceae</taxon>
        <taxon>Legionella</taxon>
    </lineage>
</organism>
<dbReference type="AlphaFoldDB" id="A0A378KUM1"/>
<dbReference type="InterPro" id="IPR029057">
    <property type="entry name" value="PRTase-like"/>
</dbReference>
<dbReference type="SUPFAM" id="SSF53271">
    <property type="entry name" value="PRTase-like"/>
    <property type="match status" value="1"/>
</dbReference>
<evidence type="ECO:0000256" key="11">
    <source>
        <dbReference type="ARBA" id="ARBA00052919"/>
    </source>
</evidence>
<dbReference type="InterPro" id="IPR000836">
    <property type="entry name" value="PRTase_dom"/>
</dbReference>
<reference evidence="18 20" key="2">
    <citation type="submission" date="2018-06" db="EMBL/GenBank/DDBJ databases">
        <authorList>
            <consortium name="Pathogen Informatics"/>
            <person name="Doyle S."/>
        </authorList>
    </citation>
    <scope>NUCLEOTIDE SEQUENCE [LARGE SCALE GENOMIC DNA]</scope>
    <source>
        <strain evidence="18 20">NCTC12376</strain>
    </source>
</reference>
<keyword evidence="8 15" id="KW-0460">Magnesium</keyword>
<sequence>MNTKQVVVINHPLVQHKLTIMRKLETSTVKFRTLMHEISMLLAYEVTRDLEVEYEEIETPLATMQSPVLKGKKMVFVSILRAGNGLLDGMLQLVPTARIGHIGLYRDPKTLEPIEYYFKLPEHTQDRDVIIVDPMLATGNSAIAAVREIKAINPKSIKFLCLLASPEGIASFHEEHPDVPVFTASIDKQLNEKGYIVPGLGDAGDRLYGTKLSD</sequence>
<dbReference type="PANTHER" id="PTHR32315">
    <property type="entry name" value="ADENINE PHOSPHORIBOSYLTRANSFERASE"/>
    <property type="match status" value="1"/>
</dbReference>
<accession>A0A378KUM1</accession>
<dbReference type="InterPro" id="IPR005765">
    <property type="entry name" value="UPRT"/>
</dbReference>
<dbReference type="GO" id="GO:0005525">
    <property type="term" value="F:GTP binding"/>
    <property type="evidence" value="ECO:0007669"/>
    <property type="project" value="UniProtKB-KW"/>
</dbReference>
<dbReference type="Gene3D" id="3.40.50.2020">
    <property type="match status" value="1"/>
</dbReference>
<evidence type="ECO:0000256" key="7">
    <source>
        <dbReference type="ARBA" id="ARBA00022741"/>
    </source>
</evidence>
<name>A0A378KUM1_9GAMM</name>
<evidence type="ECO:0000256" key="12">
    <source>
        <dbReference type="ARBA" id="ARBA00056901"/>
    </source>
</evidence>
<feature type="binding site" evidence="15">
    <location>
        <position position="202"/>
    </location>
    <ligand>
        <name>5-phospho-alpha-D-ribose 1-diphosphate</name>
        <dbReference type="ChEBI" id="CHEBI:58017"/>
    </ligand>
</feature>
<comment type="pathway">
    <text evidence="1 15">Pyrimidine metabolism; UMP biosynthesis via salvage pathway; UMP from uracil: step 1/1.</text>
</comment>
<keyword evidence="7 15" id="KW-0547">Nucleotide-binding</keyword>
<evidence type="ECO:0000256" key="15">
    <source>
        <dbReference type="HAMAP-Rule" id="MF_01218"/>
    </source>
</evidence>
<protein>
    <recommendedName>
        <fullName evidence="13 15">Uracil phosphoribosyltransferase</fullName>
        <ecNumber evidence="3 15">2.4.2.9</ecNumber>
    </recommendedName>
    <alternativeName>
        <fullName evidence="10 15">UMP pyrophosphorylase</fullName>
    </alternativeName>
    <alternativeName>
        <fullName evidence="14 15">UPRTase</fullName>
    </alternativeName>
</protein>
<gene>
    <name evidence="15 18" type="primary">upp</name>
    <name evidence="17" type="ORF">Lqua_3445</name>
    <name evidence="18" type="ORF">NCTC12376_00872</name>
</gene>
<evidence type="ECO:0000256" key="5">
    <source>
        <dbReference type="ARBA" id="ARBA00022676"/>
    </source>
</evidence>
<dbReference type="GO" id="GO:0006223">
    <property type="term" value="P:uracil salvage"/>
    <property type="evidence" value="ECO:0007669"/>
    <property type="project" value="InterPro"/>
</dbReference>
<feature type="binding site" evidence="15">
    <location>
        <position position="196"/>
    </location>
    <ligand>
        <name>uracil</name>
        <dbReference type="ChEBI" id="CHEBI:17568"/>
    </ligand>
</feature>
<dbReference type="GO" id="GO:0044206">
    <property type="term" value="P:UMP salvage"/>
    <property type="evidence" value="ECO:0007669"/>
    <property type="project" value="UniProtKB-UniRule"/>
</dbReference>
<feature type="binding site" evidence="15">
    <location>
        <begin position="201"/>
        <end position="203"/>
    </location>
    <ligand>
        <name>uracil</name>
        <dbReference type="ChEBI" id="CHEBI:17568"/>
    </ligand>
</feature>
<comment type="function">
    <text evidence="12 15">Catalyzes the conversion of uracil and 5-phospho-alpha-D-ribose 1-diphosphate (PRPP) to UMP and diphosphate.</text>
</comment>
<keyword evidence="19" id="KW-1185">Reference proteome</keyword>
<feature type="binding site" evidence="15">
    <location>
        <position position="106"/>
    </location>
    <ligand>
        <name>5-phospho-alpha-D-ribose 1-diphosphate</name>
        <dbReference type="ChEBI" id="CHEBI:58017"/>
    </ligand>
</feature>
<keyword evidence="6 15" id="KW-0808">Transferase</keyword>
<dbReference type="EMBL" id="UGOW01000001">
    <property type="protein sequence ID" value="STY17078.1"/>
    <property type="molecule type" value="Genomic_DNA"/>
</dbReference>
<keyword evidence="5 15" id="KW-0328">Glycosyltransferase</keyword>
<dbReference type="NCBIfam" id="NF001097">
    <property type="entry name" value="PRK00129.1"/>
    <property type="match status" value="1"/>
</dbReference>
<evidence type="ECO:0000313" key="20">
    <source>
        <dbReference type="Proteomes" id="UP000254230"/>
    </source>
</evidence>
<dbReference type="Proteomes" id="UP000254230">
    <property type="component" value="Unassembled WGS sequence"/>
</dbReference>
<comment type="cofactor">
    <cofactor evidence="15">
        <name>Mg(2+)</name>
        <dbReference type="ChEBI" id="CHEBI:18420"/>
    </cofactor>
    <text evidence="15">Binds 1 Mg(2+) ion per subunit. The magnesium is bound as Mg-PRPP.</text>
</comment>
<evidence type="ECO:0000256" key="8">
    <source>
        <dbReference type="ARBA" id="ARBA00022842"/>
    </source>
</evidence>
<evidence type="ECO:0000259" key="16">
    <source>
        <dbReference type="Pfam" id="PF14681"/>
    </source>
</evidence>
<dbReference type="EMBL" id="LNYR01000049">
    <property type="protein sequence ID" value="KTD42467.1"/>
    <property type="molecule type" value="Genomic_DNA"/>
</dbReference>
<dbReference type="Pfam" id="PF14681">
    <property type="entry name" value="UPRTase"/>
    <property type="match status" value="1"/>
</dbReference>
<dbReference type="HAMAP" id="MF_01218_B">
    <property type="entry name" value="Upp_B"/>
    <property type="match status" value="1"/>
</dbReference>
<dbReference type="FunFam" id="3.40.50.2020:FF:000003">
    <property type="entry name" value="Uracil phosphoribosyltransferase"/>
    <property type="match status" value="1"/>
</dbReference>
<evidence type="ECO:0000256" key="3">
    <source>
        <dbReference type="ARBA" id="ARBA00011894"/>
    </source>
</evidence>
<comment type="activity regulation">
    <text evidence="15">Allosterically activated by GTP.</text>
</comment>
<dbReference type="InterPro" id="IPR034332">
    <property type="entry name" value="Upp_B"/>
</dbReference>
<evidence type="ECO:0000256" key="6">
    <source>
        <dbReference type="ARBA" id="ARBA00022679"/>
    </source>
</evidence>
<comment type="catalytic activity">
    <reaction evidence="11 15">
        <text>UMP + diphosphate = 5-phospho-alpha-D-ribose 1-diphosphate + uracil</text>
        <dbReference type="Rhea" id="RHEA:13017"/>
        <dbReference type="ChEBI" id="CHEBI:17568"/>
        <dbReference type="ChEBI" id="CHEBI:33019"/>
        <dbReference type="ChEBI" id="CHEBI:57865"/>
        <dbReference type="ChEBI" id="CHEBI:58017"/>
        <dbReference type="EC" id="2.4.2.9"/>
    </reaction>
</comment>
<dbReference type="GO" id="GO:0004845">
    <property type="term" value="F:uracil phosphoribosyltransferase activity"/>
    <property type="evidence" value="ECO:0007669"/>
    <property type="project" value="UniProtKB-UniRule"/>
</dbReference>
<feature type="binding site" evidence="15">
    <location>
        <begin position="133"/>
        <end position="141"/>
    </location>
    <ligand>
        <name>5-phospho-alpha-D-ribose 1-diphosphate</name>
        <dbReference type="ChEBI" id="CHEBI:58017"/>
    </ligand>
</feature>
<keyword evidence="9 15" id="KW-0342">GTP-binding</keyword>
<evidence type="ECO:0000256" key="1">
    <source>
        <dbReference type="ARBA" id="ARBA00005180"/>
    </source>
</evidence>